<dbReference type="EnsemblProtists" id="EOD10485">
    <property type="protein sequence ID" value="EOD10485"/>
    <property type="gene ID" value="EMIHUDRAFT_215724"/>
</dbReference>
<evidence type="ECO:0000313" key="1">
    <source>
        <dbReference type="EnsemblProtists" id="EOD10485"/>
    </source>
</evidence>
<sequence>MCGRGAASAALRTYVVDGAAAFADATFSRACPPSGGGSPRPRFSRLRAAGGCDARGCDARDWPGARRRGGAPPDDAQLWGRSRLGALADVAEWREWFTLLARRSLALREAGEAGTAVAERAQRGDARARLILCNTAGVLEEPAEYAAPRMLVRDATLRGEHAAPFAPVPLFGQPALDAFGAALVAALFPRVPALLDGIYGDRPANADEALAFAITQGACSPGAANVIGSGQKLATNRPLNEVLDGEAGGFGGPVLVPQGMNDKVSGPARASERADAFERLRPGVKVCRLEAGGHCPQDDAPEAVAAAILEFLPAVREYAQGDTSRGRAADGTAICSALLLPEPPAERLLPFCTADSYFSRSSLVMAASCLFAACAVAQRSTSQSARHRLAVHPSYV</sequence>
<reference evidence="2" key="1">
    <citation type="journal article" date="2013" name="Nature">
        <title>Pan genome of the phytoplankton Emiliania underpins its global distribution.</title>
        <authorList>
            <person name="Read B.A."/>
            <person name="Kegel J."/>
            <person name="Klute M.J."/>
            <person name="Kuo A."/>
            <person name="Lefebvre S.C."/>
            <person name="Maumus F."/>
            <person name="Mayer C."/>
            <person name="Miller J."/>
            <person name="Monier A."/>
            <person name="Salamov A."/>
            <person name="Young J."/>
            <person name="Aguilar M."/>
            <person name="Claverie J.M."/>
            <person name="Frickenhaus S."/>
            <person name="Gonzalez K."/>
            <person name="Herman E.K."/>
            <person name="Lin Y.C."/>
            <person name="Napier J."/>
            <person name="Ogata H."/>
            <person name="Sarno A.F."/>
            <person name="Shmutz J."/>
            <person name="Schroeder D."/>
            <person name="de Vargas C."/>
            <person name="Verret F."/>
            <person name="von Dassow P."/>
            <person name="Valentin K."/>
            <person name="Van de Peer Y."/>
            <person name="Wheeler G."/>
            <person name="Dacks J.B."/>
            <person name="Delwiche C.F."/>
            <person name="Dyhrman S.T."/>
            <person name="Glockner G."/>
            <person name="John U."/>
            <person name="Richards T."/>
            <person name="Worden A.Z."/>
            <person name="Zhang X."/>
            <person name="Grigoriev I.V."/>
            <person name="Allen A.E."/>
            <person name="Bidle K."/>
            <person name="Borodovsky M."/>
            <person name="Bowler C."/>
            <person name="Brownlee C."/>
            <person name="Cock J.M."/>
            <person name="Elias M."/>
            <person name="Gladyshev V.N."/>
            <person name="Groth M."/>
            <person name="Guda C."/>
            <person name="Hadaegh A."/>
            <person name="Iglesias-Rodriguez M.D."/>
            <person name="Jenkins J."/>
            <person name="Jones B.M."/>
            <person name="Lawson T."/>
            <person name="Leese F."/>
            <person name="Lindquist E."/>
            <person name="Lobanov A."/>
            <person name="Lomsadze A."/>
            <person name="Malik S.B."/>
            <person name="Marsh M.E."/>
            <person name="Mackinder L."/>
            <person name="Mock T."/>
            <person name="Mueller-Roeber B."/>
            <person name="Pagarete A."/>
            <person name="Parker M."/>
            <person name="Probert I."/>
            <person name="Quesneville H."/>
            <person name="Raines C."/>
            <person name="Rensing S.A."/>
            <person name="Riano-Pachon D.M."/>
            <person name="Richier S."/>
            <person name="Rokitta S."/>
            <person name="Shiraiwa Y."/>
            <person name="Soanes D.M."/>
            <person name="van der Giezen M."/>
            <person name="Wahlund T.M."/>
            <person name="Williams B."/>
            <person name="Wilson W."/>
            <person name="Wolfe G."/>
            <person name="Wurch L.L."/>
        </authorList>
    </citation>
    <scope>NUCLEOTIDE SEQUENCE</scope>
</reference>
<reference evidence="1" key="2">
    <citation type="submission" date="2024-10" db="UniProtKB">
        <authorList>
            <consortium name="EnsemblProtists"/>
        </authorList>
    </citation>
    <scope>IDENTIFICATION</scope>
</reference>
<dbReference type="AlphaFoldDB" id="A0A0D3IGV0"/>
<dbReference type="SUPFAM" id="SSF53474">
    <property type="entry name" value="alpha/beta-Hydrolases"/>
    <property type="match status" value="1"/>
</dbReference>
<evidence type="ECO:0000313" key="2">
    <source>
        <dbReference type="Proteomes" id="UP000013827"/>
    </source>
</evidence>
<dbReference type="PANTHER" id="PTHR47832:SF1">
    <property type="entry name" value="DNA PHOTOLYASE"/>
    <property type="match status" value="1"/>
</dbReference>
<evidence type="ECO:0008006" key="3">
    <source>
        <dbReference type="Google" id="ProtNLM"/>
    </source>
</evidence>
<dbReference type="PaxDb" id="2903-EOD10485"/>
<dbReference type="GeneID" id="17256602"/>
<accession>A0A0D3IGV0</accession>
<protein>
    <recommendedName>
        <fullName evidence="3">AB hydrolase-1 domain-containing protein</fullName>
    </recommendedName>
</protein>
<dbReference type="KEGG" id="ehx:EMIHUDRAFT_215724"/>
<dbReference type="RefSeq" id="XP_005762914.1">
    <property type="nucleotide sequence ID" value="XM_005762857.1"/>
</dbReference>
<dbReference type="Proteomes" id="UP000013827">
    <property type="component" value="Unassembled WGS sequence"/>
</dbReference>
<proteinExistence type="predicted"/>
<dbReference type="InterPro" id="IPR029058">
    <property type="entry name" value="AB_hydrolase_fold"/>
</dbReference>
<keyword evidence="2" id="KW-1185">Reference proteome</keyword>
<name>A0A0D3IGV0_EMIH1</name>
<dbReference type="Gene3D" id="3.40.50.1820">
    <property type="entry name" value="alpha/beta hydrolase"/>
    <property type="match status" value="1"/>
</dbReference>
<organism evidence="1 2">
    <name type="scientific">Emiliania huxleyi (strain CCMP1516)</name>
    <dbReference type="NCBI Taxonomy" id="280463"/>
    <lineage>
        <taxon>Eukaryota</taxon>
        <taxon>Haptista</taxon>
        <taxon>Haptophyta</taxon>
        <taxon>Prymnesiophyceae</taxon>
        <taxon>Isochrysidales</taxon>
        <taxon>Noelaerhabdaceae</taxon>
        <taxon>Emiliania</taxon>
    </lineage>
</organism>
<dbReference type="STRING" id="2903.R1D7S9"/>
<dbReference type="HOGENOM" id="CLU_697251_0_0_1"/>
<dbReference type="PANTHER" id="PTHR47832">
    <property type="entry name" value="DNA PHOTOLYASE"/>
    <property type="match status" value="1"/>
</dbReference>